<organism evidence="3">
    <name type="scientific">Escherichia coli</name>
    <dbReference type="NCBI Taxonomy" id="562"/>
    <lineage>
        <taxon>Bacteria</taxon>
        <taxon>Pseudomonadati</taxon>
        <taxon>Pseudomonadota</taxon>
        <taxon>Gammaproteobacteria</taxon>
        <taxon>Enterobacterales</taxon>
        <taxon>Enterobacteriaceae</taxon>
        <taxon>Escherichia</taxon>
    </lineage>
</organism>
<dbReference type="EMBL" id="JQ418522">
    <property type="protein sequence ID" value="AFK88902.1"/>
    <property type="molecule type" value="Genomic_DNA"/>
</dbReference>
<feature type="domain" description="Cyclophilin-like" evidence="2">
    <location>
        <begin position="45"/>
        <end position="137"/>
    </location>
</feature>
<keyword evidence="1" id="KW-1133">Transmembrane helix</keyword>
<accession>I3VZX5</accession>
<dbReference type="InterPro" id="IPR041183">
    <property type="entry name" value="Cyclophilin-like"/>
</dbReference>
<dbReference type="RefSeq" id="WP_015059224.1">
    <property type="nucleotide sequence ID" value="NC_019094.1"/>
</dbReference>
<geneLocation type="plasmid" evidence="3">
    <name>p417H-90</name>
</geneLocation>
<proteinExistence type="predicted"/>
<evidence type="ECO:0000256" key="1">
    <source>
        <dbReference type="SAM" id="Phobius"/>
    </source>
</evidence>
<feature type="transmembrane region" description="Helical" evidence="1">
    <location>
        <begin position="14"/>
        <end position="32"/>
    </location>
</feature>
<dbReference type="Gene3D" id="2.40.100.20">
    <property type="match status" value="1"/>
</dbReference>
<protein>
    <recommendedName>
        <fullName evidence="2">Cyclophilin-like domain-containing protein</fullName>
    </recommendedName>
</protein>
<evidence type="ECO:0000259" key="2">
    <source>
        <dbReference type="Pfam" id="PF18050"/>
    </source>
</evidence>
<dbReference type="Pfam" id="PF18050">
    <property type="entry name" value="Cyclophil_like2"/>
    <property type="match status" value="1"/>
</dbReference>
<keyword evidence="3" id="KW-0614">Plasmid</keyword>
<dbReference type="InterPro" id="IPR029000">
    <property type="entry name" value="Cyclophilin-like_dom_sf"/>
</dbReference>
<evidence type="ECO:0000313" key="3">
    <source>
        <dbReference type="EMBL" id="AFK88902.1"/>
    </source>
</evidence>
<dbReference type="AlphaFoldDB" id="I3VZX5"/>
<reference evidence="3" key="1">
    <citation type="submission" date="2012-01" db="EMBL/GenBank/DDBJ databases">
        <authorList>
            <person name="Summers A.O."/>
            <person name="Wireman J."/>
        </authorList>
    </citation>
    <scope>NUCLEOTIDE SEQUENCE</scope>
    <source>
        <strain evidence="3">417H</strain>
        <plasmid evidence="3">p417H-90</plasmid>
    </source>
</reference>
<dbReference type="SUPFAM" id="SSF50891">
    <property type="entry name" value="Cyclophilin-like"/>
    <property type="match status" value="1"/>
</dbReference>
<keyword evidence="1" id="KW-0812">Transmembrane</keyword>
<name>I3VZX5_ECOLX</name>
<keyword evidence="1" id="KW-0472">Membrane</keyword>
<sequence length="156" mass="17154">MLIYSKTQPVLPGLLAWFVLVFISIFPAAAAARHTQEKPMKLRIILDAKTITATLNDSQTSREFAALLPLTLKLKDYAGEEKISDLPGRLSTTGSPTGTAVKKGDITIYAPWGNLAIFYKPHGYVNGLIKLGQLDEPDYLPIHPAAYNARIELMTE</sequence>